<reference evidence="4 5" key="2">
    <citation type="submission" date="2016-06" db="EMBL/GenBank/DDBJ databases">
        <authorList>
            <person name="Rodrigo-Torres L."/>
            <person name="Arahal D.R."/>
        </authorList>
    </citation>
    <scope>NUCLEOTIDE SEQUENCE [LARGE SCALE GENOMIC DNA]</scope>
    <source>
        <strain evidence="4 5">CECT 5116</strain>
    </source>
</reference>
<evidence type="ECO:0000313" key="4">
    <source>
        <dbReference type="EMBL" id="SBT20626.1"/>
    </source>
</evidence>
<keyword evidence="2" id="KW-0732">Signal</keyword>
<evidence type="ECO:0000256" key="2">
    <source>
        <dbReference type="SAM" id="SignalP"/>
    </source>
</evidence>
<dbReference type="PANTHER" id="PTHR35936">
    <property type="entry name" value="MEMBRANE-BOUND LYTIC MUREIN TRANSGLYCOSYLASE F"/>
    <property type="match status" value="1"/>
</dbReference>
<keyword evidence="5" id="KW-1185">Reference proteome</keyword>
<evidence type="ECO:0000313" key="5">
    <source>
        <dbReference type="Proteomes" id="UP000092840"/>
    </source>
</evidence>
<name>A0A1C3JPR5_9GAMM</name>
<proteinExistence type="inferred from homology"/>
<dbReference type="Proteomes" id="UP000092840">
    <property type="component" value="Unassembled WGS sequence"/>
</dbReference>
<accession>A0A1C3JPR5</accession>
<evidence type="ECO:0000313" key="6">
    <source>
        <dbReference type="Proteomes" id="UP000092871"/>
    </source>
</evidence>
<evidence type="ECO:0000256" key="1">
    <source>
        <dbReference type="ARBA" id="ARBA00010333"/>
    </source>
</evidence>
<feature type="chain" id="PRO_5008676931" evidence="2">
    <location>
        <begin position="28"/>
        <end position="271"/>
    </location>
</feature>
<gene>
    <name evidence="3" type="ORF">MGA5115_01155</name>
    <name evidence="4" type="ORF">MGA5116_01213</name>
</gene>
<dbReference type="Gene3D" id="3.40.190.10">
    <property type="entry name" value="Periplasmic binding protein-like II"/>
    <property type="match status" value="2"/>
</dbReference>
<organism evidence="3 6">
    <name type="scientific">Marinomonas gallaica</name>
    <dbReference type="NCBI Taxonomy" id="1806667"/>
    <lineage>
        <taxon>Bacteria</taxon>
        <taxon>Pseudomonadati</taxon>
        <taxon>Pseudomonadota</taxon>
        <taxon>Gammaproteobacteria</taxon>
        <taxon>Oceanospirillales</taxon>
        <taxon>Oceanospirillaceae</taxon>
        <taxon>Marinomonas</taxon>
    </lineage>
</organism>
<reference evidence="3 6" key="1">
    <citation type="submission" date="2016-06" db="EMBL/GenBank/DDBJ databases">
        <authorList>
            <person name="Kjaerup R.B."/>
            <person name="Dalgaard T.S."/>
            <person name="Juul-Madsen H.R."/>
        </authorList>
    </citation>
    <scope>NUCLEOTIDE SEQUENCE [LARGE SCALE GENOMIC DNA]</scope>
    <source>
        <strain evidence="3 6">CECT 5115</strain>
    </source>
</reference>
<dbReference type="PANTHER" id="PTHR35936:SF25">
    <property type="entry name" value="ABC TRANSPORTER SUBSTRATE-BINDING PROTEIN"/>
    <property type="match status" value="1"/>
</dbReference>
<dbReference type="Proteomes" id="UP000092871">
    <property type="component" value="Unassembled WGS sequence"/>
</dbReference>
<comment type="similarity">
    <text evidence="1">Belongs to the bacterial solute-binding protein 3 family.</text>
</comment>
<sequence>MLKGSQCRILPTLLCVLMMSVSSPSQAVTLKVCYDQWPPMTIFPTESAPERGIIIEMLEHIYSERGYTLEYYEVPLARGLDMVAEGLCDMLPEFLYSKHADKGFVYADEPTFAYDSAFVVRQSDTWRYDGISSLKNRRVATGPGWDYSSMSENYQNYIDNPKNAQLVEVIAGNDDVIGRVFQMIKNNRVDLYADNELVLQYVLNQLDLQNSLQIVRPGLEKKLVEMPIYSTQIPTGERQKLIDIWNQGRLALKGEKEQALLNKYRISFEYD</sequence>
<dbReference type="SUPFAM" id="SSF53850">
    <property type="entry name" value="Periplasmic binding protein-like II"/>
    <property type="match status" value="1"/>
</dbReference>
<dbReference type="EMBL" id="FLRB01000007">
    <property type="protein sequence ID" value="SBT20626.1"/>
    <property type="molecule type" value="Genomic_DNA"/>
</dbReference>
<feature type="signal peptide" evidence="2">
    <location>
        <begin position="1"/>
        <end position="27"/>
    </location>
</feature>
<evidence type="ECO:0000313" key="3">
    <source>
        <dbReference type="EMBL" id="SBT17067.1"/>
    </source>
</evidence>
<protein>
    <submittedName>
        <fullName evidence="3">Bacterial extracellular solute-binding proteins, family 3</fullName>
    </submittedName>
</protein>
<dbReference type="AlphaFoldDB" id="A0A1C3JPR5"/>
<dbReference type="EMBL" id="FLRA01000006">
    <property type="protein sequence ID" value="SBT17067.1"/>
    <property type="molecule type" value="Genomic_DNA"/>
</dbReference>